<evidence type="ECO:0000256" key="6">
    <source>
        <dbReference type="SAM" id="Phobius"/>
    </source>
</evidence>
<evidence type="ECO:0000256" key="5">
    <source>
        <dbReference type="SAM" id="MobiDB-lite"/>
    </source>
</evidence>
<evidence type="ECO:0000256" key="4">
    <source>
        <dbReference type="ARBA" id="ARBA00023136"/>
    </source>
</evidence>
<keyword evidence="3 6" id="KW-1133">Transmembrane helix</keyword>
<dbReference type="InterPro" id="IPR036390">
    <property type="entry name" value="WH_DNA-bd_sf"/>
</dbReference>
<evidence type="ECO:0000256" key="3">
    <source>
        <dbReference type="ARBA" id="ARBA00022989"/>
    </source>
</evidence>
<name>A0A5D3E1I9_CUCMM</name>
<dbReference type="SMART" id="SM01128">
    <property type="entry name" value="DDRGK"/>
    <property type="match status" value="1"/>
</dbReference>
<dbReference type="GO" id="GO:0044389">
    <property type="term" value="F:ubiquitin-like protein ligase binding"/>
    <property type="evidence" value="ECO:0007669"/>
    <property type="project" value="TreeGrafter"/>
</dbReference>
<feature type="transmembrane region" description="Helical" evidence="6">
    <location>
        <begin position="6"/>
        <end position="23"/>
    </location>
</feature>
<evidence type="ECO:0000256" key="1">
    <source>
        <dbReference type="ARBA" id="ARBA00004167"/>
    </source>
</evidence>
<keyword evidence="4 6" id="KW-0472">Membrane</keyword>
<dbReference type="Pfam" id="PF09756">
    <property type="entry name" value="DDRGK"/>
    <property type="match status" value="1"/>
</dbReference>
<dbReference type="SUPFAM" id="SSF46785">
    <property type="entry name" value="Winged helix' DNA-binding domain"/>
    <property type="match status" value="1"/>
</dbReference>
<evidence type="ECO:0000313" key="8">
    <source>
        <dbReference type="Proteomes" id="UP000321947"/>
    </source>
</evidence>
<dbReference type="InterPro" id="IPR050899">
    <property type="entry name" value="DDRGK_domain-containing"/>
</dbReference>
<dbReference type="AlphaFoldDB" id="A0A5D3E1I9"/>
<feature type="compositionally biased region" description="Acidic residues" evidence="5">
    <location>
        <begin position="76"/>
        <end position="87"/>
    </location>
</feature>
<comment type="subcellular location">
    <subcellularLocation>
        <location evidence="1">Membrane</location>
        <topology evidence="1">Single-pass membrane protein</topology>
    </subcellularLocation>
</comment>
<evidence type="ECO:0000313" key="7">
    <source>
        <dbReference type="EMBL" id="TYK29963.1"/>
    </source>
</evidence>
<feature type="compositionally biased region" description="Basic and acidic residues" evidence="5">
    <location>
        <begin position="102"/>
        <end position="142"/>
    </location>
</feature>
<sequence>MEEFLVAVLSMLLVVALVPLFLWRRYQDSRSGHAHEDEDQVPQRETVVRATGGGRRMRRRPAMAASSSNAGAFVEDNADGSDDEIAAEEYHGGRVLKKKEKKRQEREAQRQAEQASRDSRLTKQDRYAEIRRKKDEEREEQERLLEEEAKARKAKEEEAAALEFEKWKGAFSVDAEGTTEAEVEGGNQDLLTAFVEYIKSHKCVPLEDLAAEFKLRTQVTQIMVVVGRLSGVMDDRGKYIYISKEEMQAVADFIKRQGRVSISHLASKSNQFIDLEPKSQLGEEINVEEIAVS</sequence>
<dbReference type="InterPro" id="IPR019153">
    <property type="entry name" value="DDRGK_dom-contain"/>
</dbReference>
<dbReference type="PANTHER" id="PTHR48176:SF1">
    <property type="entry name" value="DDRGK DOMAIN-CONTAINING PROTEIN 1"/>
    <property type="match status" value="1"/>
</dbReference>
<dbReference type="PANTHER" id="PTHR48176">
    <property type="entry name" value="DDRGK DOMAIN-CONTAINING PROTEIN 1"/>
    <property type="match status" value="1"/>
</dbReference>
<gene>
    <name evidence="7" type="ORF">E5676_scaffold588G00280</name>
</gene>
<keyword evidence="2 6" id="KW-0812">Transmembrane</keyword>
<organism evidence="7 8">
    <name type="scientific">Cucumis melo var. makuwa</name>
    <name type="common">Oriental melon</name>
    <dbReference type="NCBI Taxonomy" id="1194695"/>
    <lineage>
        <taxon>Eukaryota</taxon>
        <taxon>Viridiplantae</taxon>
        <taxon>Streptophyta</taxon>
        <taxon>Embryophyta</taxon>
        <taxon>Tracheophyta</taxon>
        <taxon>Spermatophyta</taxon>
        <taxon>Magnoliopsida</taxon>
        <taxon>eudicotyledons</taxon>
        <taxon>Gunneridae</taxon>
        <taxon>Pentapetalae</taxon>
        <taxon>rosids</taxon>
        <taxon>fabids</taxon>
        <taxon>Cucurbitales</taxon>
        <taxon>Cucurbitaceae</taxon>
        <taxon>Benincaseae</taxon>
        <taxon>Cucumis</taxon>
    </lineage>
</organism>
<accession>A0A5D3E1I9</accession>
<proteinExistence type="predicted"/>
<dbReference type="EMBL" id="SSTD01000959">
    <property type="protein sequence ID" value="TYK29963.1"/>
    <property type="molecule type" value="Genomic_DNA"/>
</dbReference>
<evidence type="ECO:0000256" key="2">
    <source>
        <dbReference type="ARBA" id="ARBA00022692"/>
    </source>
</evidence>
<dbReference type="Proteomes" id="UP000321947">
    <property type="component" value="Unassembled WGS sequence"/>
</dbReference>
<protein>
    <submittedName>
        <fullName evidence="7">DDRGK domain-containing protein 1 isoform X1</fullName>
    </submittedName>
</protein>
<reference evidence="7 8" key="1">
    <citation type="submission" date="2019-08" db="EMBL/GenBank/DDBJ databases">
        <title>Draft genome sequences of two oriental melons (Cucumis melo L. var makuwa).</title>
        <authorList>
            <person name="Kwon S.-Y."/>
        </authorList>
    </citation>
    <scope>NUCLEOTIDE SEQUENCE [LARGE SCALE GENOMIC DNA]</scope>
    <source>
        <strain evidence="8">cv. Chang Bougi</strain>
        <tissue evidence="7">Leaf</tissue>
    </source>
</reference>
<dbReference type="GO" id="GO:0016020">
    <property type="term" value="C:membrane"/>
    <property type="evidence" value="ECO:0007669"/>
    <property type="project" value="UniProtKB-SubCell"/>
</dbReference>
<dbReference type="InterPro" id="IPR036388">
    <property type="entry name" value="WH-like_DNA-bd_sf"/>
</dbReference>
<dbReference type="Gene3D" id="1.10.10.10">
    <property type="entry name" value="Winged helix-like DNA-binding domain superfamily/Winged helix DNA-binding domain"/>
    <property type="match status" value="1"/>
</dbReference>
<feature type="region of interest" description="Disordered" evidence="5">
    <location>
        <begin position="31"/>
        <end position="142"/>
    </location>
</feature>
<comment type="caution">
    <text evidence="7">The sequence shown here is derived from an EMBL/GenBank/DDBJ whole genome shotgun (WGS) entry which is preliminary data.</text>
</comment>